<evidence type="ECO:0000313" key="1">
    <source>
        <dbReference type="EMBL" id="TNN59001.1"/>
    </source>
</evidence>
<proteinExistence type="predicted"/>
<dbReference type="EMBL" id="SRLO01000365">
    <property type="protein sequence ID" value="TNN59001.1"/>
    <property type="molecule type" value="Genomic_DNA"/>
</dbReference>
<organism evidence="1 2">
    <name type="scientific">Liparis tanakae</name>
    <name type="common">Tanaka's snailfish</name>
    <dbReference type="NCBI Taxonomy" id="230148"/>
    <lineage>
        <taxon>Eukaryota</taxon>
        <taxon>Metazoa</taxon>
        <taxon>Chordata</taxon>
        <taxon>Craniata</taxon>
        <taxon>Vertebrata</taxon>
        <taxon>Euteleostomi</taxon>
        <taxon>Actinopterygii</taxon>
        <taxon>Neopterygii</taxon>
        <taxon>Teleostei</taxon>
        <taxon>Neoteleostei</taxon>
        <taxon>Acanthomorphata</taxon>
        <taxon>Eupercaria</taxon>
        <taxon>Perciformes</taxon>
        <taxon>Cottioidei</taxon>
        <taxon>Cottales</taxon>
        <taxon>Liparidae</taxon>
        <taxon>Liparis</taxon>
    </lineage>
</organism>
<sequence length="181" mass="20227">MVRHHFRAVTPEGRELVGIMGRHEADISLEDTSLTLRALSSGGSEHSVAWGWMKRTIRGICLSFCAFSLCSQASQTHPTKDKTPEGFQGQEAPLRQGLHRVSPKHENFQVGQSPEPPRVNSVFSASQRVATHAGYSGTRLLKKGRSLQYSLYSHLTLKCSFKETQNVNRLGDFFEIAEEEK</sequence>
<keyword evidence="2" id="KW-1185">Reference proteome</keyword>
<comment type="caution">
    <text evidence="1">The sequence shown here is derived from an EMBL/GenBank/DDBJ whole genome shotgun (WGS) entry which is preliminary data.</text>
</comment>
<protein>
    <submittedName>
        <fullName evidence="1">Uncharacterized protein</fullName>
    </submittedName>
</protein>
<accession>A0A4Z2H078</accession>
<gene>
    <name evidence="1" type="ORF">EYF80_030739</name>
</gene>
<reference evidence="1 2" key="1">
    <citation type="submission" date="2019-03" db="EMBL/GenBank/DDBJ databases">
        <title>First draft genome of Liparis tanakae, snailfish: a comprehensive survey of snailfish specific genes.</title>
        <authorList>
            <person name="Kim W."/>
            <person name="Song I."/>
            <person name="Jeong J.-H."/>
            <person name="Kim D."/>
            <person name="Kim S."/>
            <person name="Ryu S."/>
            <person name="Song J.Y."/>
            <person name="Lee S.K."/>
        </authorList>
    </citation>
    <scope>NUCLEOTIDE SEQUENCE [LARGE SCALE GENOMIC DNA]</scope>
    <source>
        <tissue evidence="1">Muscle</tissue>
    </source>
</reference>
<evidence type="ECO:0000313" key="2">
    <source>
        <dbReference type="Proteomes" id="UP000314294"/>
    </source>
</evidence>
<dbReference type="AlphaFoldDB" id="A0A4Z2H078"/>
<dbReference type="Proteomes" id="UP000314294">
    <property type="component" value="Unassembled WGS sequence"/>
</dbReference>
<name>A0A4Z2H078_9TELE</name>